<dbReference type="InterPro" id="IPR007553">
    <property type="entry name" value="2-thiour_desulf"/>
</dbReference>
<dbReference type="RefSeq" id="WP_345015053.1">
    <property type="nucleotide sequence ID" value="NZ_BAABFC010000029.1"/>
</dbReference>
<dbReference type="Pfam" id="PF04463">
    <property type="entry name" value="2-thiour_desulf"/>
    <property type="match status" value="1"/>
</dbReference>
<sequence length="151" mass="15725">MKKILVSACLLGQPVRYDGQGKGLTDPRLARWQAQGRLVSVCPELAGGLPVPRAPAERQEARVVTVQGEDVTAAFACGAQAALQLCQAQGIRLALLKEGSPSCGSQQIYDGTFAGQRVAGEGVTAALLRAHGIQVYAETQLAELALALGES</sequence>
<protein>
    <submittedName>
        <fullName evidence="1">DUF523 domain-containing protein</fullName>
    </submittedName>
</protein>
<evidence type="ECO:0000313" key="1">
    <source>
        <dbReference type="EMBL" id="GAA4504487.1"/>
    </source>
</evidence>
<dbReference type="EMBL" id="BAABFC010000029">
    <property type="protein sequence ID" value="GAA4504487.1"/>
    <property type="molecule type" value="Genomic_DNA"/>
</dbReference>
<accession>A0ABP8QJF4</accession>
<name>A0ABP8QJF4_9GAMM</name>
<dbReference type="Proteomes" id="UP001501321">
    <property type="component" value="Unassembled WGS sequence"/>
</dbReference>
<gene>
    <name evidence="1" type="ORF">GCM10023095_32530</name>
</gene>
<evidence type="ECO:0000313" key="2">
    <source>
        <dbReference type="Proteomes" id="UP001501321"/>
    </source>
</evidence>
<keyword evidence="2" id="KW-1185">Reference proteome</keyword>
<dbReference type="PANTHER" id="PTHR30087:SF1">
    <property type="entry name" value="HYPOTHETICAL CYTOSOLIC PROTEIN"/>
    <property type="match status" value="1"/>
</dbReference>
<proteinExistence type="predicted"/>
<organism evidence="1 2">
    <name type="scientific">Pseudaeromonas paramecii</name>
    <dbReference type="NCBI Taxonomy" id="2138166"/>
    <lineage>
        <taxon>Bacteria</taxon>
        <taxon>Pseudomonadati</taxon>
        <taxon>Pseudomonadota</taxon>
        <taxon>Gammaproteobacteria</taxon>
        <taxon>Aeromonadales</taxon>
        <taxon>Aeromonadaceae</taxon>
        <taxon>Pseudaeromonas</taxon>
    </lineage>
</organism>
<comment type="caution">
    <text evidence="1">The sequence shown here is derived from an EMBL/GenBank/DDBJ whole genome shotgun (WGS) entry which is preliminary data.</text>
</comment>
<dbReference type="PANTHER" id="PTHR30087">
    <property type="entry name" value="INNER MEMBRANE PROTEIN"/>
    <property type="match status" value="1"/>
</dbReference>
<reference evidence="2" key="1">
    <citation type="journal article" date="2019" name="Int. J. Syst. Evol. Microbiol.">
        <title>The Global Catalogue of Microorganisms (GCM) 10K type strain sequencing project: providing services to taxonomists for standard genome sequencing and annotation.</title>
        <authorList>
            <consortium name="The Broad Institute Genomics Platform"/>
            <consortium name="The Broad Institute Genome Sequencing Center for Infectious Disease"/>
            <person name="Wu L."/>
            <person name="Ma J."/>
        </authorList>
    </citation>
    <scope>NUCLEOTIDE SEQUENCE [LARGE SCALE GENOMIC DNA]</scope>
    <source>
        <strain evidence="2">JCM 32226</strain>
    </source>
</reference>